<sequence>MLVEQRTYTTHPGQWRNYLALYEAEGLAVQRRILGRMVGYYTTESGPLNQIVHLWAYTDMNERALLRARLMKDPQWQAYVSRMLPMLQSQESKFLTPAPFFQPMWQEAPSGFTGA</sequence>
<dbReference type="InterPro" id="IPR051557">
    <property type="entry name" value="NipSnap_domain"/>
</dbReference>
<evidence type="ECO:0000259" key="2">
    <source>
        <dbReference type="Pfam" id="PF07978"/>
    </source>
</evidence>
<dbReference type="Pfam" id="PF07978">
    <property type="entry name" value="NIPSNAP"/>
    <property type="match status" value="1"/>
</dbReference>
<dbReference type="InterPro" id="IPR012577">
    <property type="entry name" value="NIPSNAP"/>
</dbReference>
<protein>
    <recommendedName>
        <fullName evidence="2">NIPSNAP domain-containing protein</fullName>
    </recommendedName>
</protein>
<accession>A0ABV2Q6R8</accession>
<reference evidence="3 4" key="1">
    <citation type="submission" date="2024-06" db="EMBL/GenBank/DDBJ databases">
        <title>Sorghum-associated microbial communities from plants grown in Nebraska, USA.</title>
        <authorList>
            <person name="Schachtman D."/>
        </authorList>
    </citation>
    <scope>NUCLEOTIDE SEQUENCE [LARGE SCALE GENOMIC DNA]</scope>
    <source>
        <strain evidence="3 4">2709</strain>
    </source>
</reference>
<comment type="similarity">
    <text evidence="1">Belongs to the NipSnap family.</text>
</comment>
<organism evidence="3 4">
    <name type="scientific">Ottowia thiooxydans</name>
    <dbReference type="NCBI Taxonomy" id="219182"/>
    <lineage>
        <taxon>Bacteria</taxon>
        <taxon>Pseudomonadati</taxon>
        <taxon>Pseudomonadota</taxon>
        <taxon>Betaproteobacteria</taxon>
        <taxon>Burkholderiales</taxon>
        <taxon>Comamonadaceae</taxon>
        <taxon>Ottowia</taxon>
    </lineage>
</organism>
<comment type="caution">
    <text evidence="3">The sequence shown here is derived from an EMBL/GenBank/DDBJ whole genome shotgun (WGS) entry which is preliminary data.</text>
</comment>
<gene>
    <name evidence="3" type="ORF">ABIE13_001837</name>
</gene>
<dbReference type="SUPFAM" id="SSF54909">
    <property type="entry name" value="Dimeric alpha+beta barrel"/>
    <property type="match status" value="1"/>
</dbReference>
<evidence type="ECO:0000313" key="3">
    <source>
        <dbReference type="EMBL" id="MET4576728.1"/>
    </source>
</evidence>
<dbReference type="Gene3D" id="3.30.70.100">
    <property type="match status" value="1"/>
</dbReference>
<keyword evidence="4" id="KW-1185">Reference proteome</keyword>
<dbReference type="InterPro" id="IPR011008">
    <property type="entry name" value="Dimeric_a/b-barrel"/>
</dbReference>
<dbReference type="EMBL" id="JBEPSH010000003">
    <property type="protein sequence ID" value="MET4576728.1"/>
    <property type="molecule type" value="Genomic_DNA"/>
</dbReference>
<evidence type="ECO:0000256" key="1">
    <source>
        <dbReference type="ARBA" id="ARBA00005291"/>
    </source>
</evidence>
<name>A0ABV2Q6R8_9BURK</name>
<dbReference type="PANTHER" id="PTHR21017:SF17">
    <property type="entry name" value="PROTEIN NIPSNAP"/>
    <property type="match status" value="1"/>
</dbReference>
<evidence type="ECO:0000313" key="4">
    <source>
        <dbReference type="Proteomes" id="UP001549320"/>
    </source>
</evidence>
<dbReference type="PANTHER" id="PTHR21017">
    <property type="entry name" value="NIPSNAP-RELATED"/>
    <property type="match status" value="1"/>
</dbReference>
<proteinExistence type="inferred from homology"/>
<dbReference type="Proteomes" id="UP001549320">
    <property type="component" value="Unassembled WGS sequence"/>
</dbReference>
<dbReference type="RefSeq" id="WP_354442792.1">
    <property type="nucleotide sequence ID" value="NZ_JBEPSH010000003.1"/>
</dbReference>
<feature type="domain" description="NIPSNAP" evidence="2">
    <location>
        <begin position="4"/>
        <end position="100"/>
    </location>
</feature>